<reference evidence="19" key="1">
    <citation type="journal article" date="2019" name="BMC Genomics">
        <title>Arm-less mitochondrial tRNAs conserved for over 30 millions of years in spiders.</title>
        <authorList>
            <person name="Pons J."/>
            <person name="Bover P."/>
            <person name="Bidegaray-Batista L."/>
            <person name="Arnedo M."/>
        </authorList>
    </citation>
    <scope>NUCLEOTIDE SEQUENCE</scope>
    <source>
        <strain evidence="19">K350</strain>
    </source>
</reference>
<evidence type="ECO:0000256" key="3">
    <source>
        <dbReference type="ARBA" id="ARBA00009025"/>
    </source>
</evidence>
<dbReference type="GO" id="GO:0008137">
    <property type="term" value="F:NADH dehydrogenase (ubiquinone) activity"/>
    <property type="evidence" value="ECO:0007669"/>
    <property type="project" value="UniProtKB-UniRule"/>
</dbReference>
<evidence type="ECO:0000256" key="5">
    <source>
        <dbReference type="ARBA" id="ARBA00021006"/>
    </source>
</evidence>
<evidence type="ECO:0000256" key="12">
    <source>
        <dbReference type="ARBA" id="ARBA00023027"/>
    </source>
</evidence>
<evidence type="ECO:0000256" key="14">
    <source>
        <dbReference type="ARBA" id="ARBA00023128"/>
    </source>
</evidence>
<evidence type="ECO:0000256" key="13">
    <source>
        <dbReference type="ARBA" id="ARBA00023075"/>
    </source>
</evidence>
<feature type="domain" description="NADH:quinone oxidoreductase/Mrp antiporter transmembrane" evidence="18">
    <location>
        <begin position="93"/>
        <end position="374"/>
    </location>
</feature>
<feature type="transmembrane region" description="Helical" evidence="17">
    <location>
        <begin position="282"/>
        <end position="305"/>
    </location>
</feature>
<dbReference type="GO" id="GO:0042773">
    <property type="term" value="P:ATP synthesis coupled electron transport"/>
    <property type="evidence" value="ECO:0007669"/>
    <property type="project" value="InterPro"/>
</dbReference>
<proteinExistence type="inferred from homology"/>
<keyword evidence="14 17" id="KW-0496">Mitochondrion</keyword>
<comment type="subcellular location">
    <subcellularLocation>
        <location evidence="2 17">Mitochondrion membrane</location>
        <topology evidence="2 17">Multi-pass membrane protein</topology>
    </subcellularLocation>
</comment>
<keyword evidence="9" id="KW-1278">Translocase</keyword>
<evidence type="ECO:0000256" key="10">
    <source>
        <dbReference type="ARBA" id="ARBA00022982"/>
    </source>
</evidence>
<dbReference type="GO" id="GO:0031966">
    <property type="term" value="C:mitochondrial membrane"/>
    <property type="evidence" value="ECO:0007669"/>
    <property type="project" value="UniProtKB-SubCell"/>
</dbReference>
<dbReference type="PANTHER" id="PTHR43507:SF20">
    <property type="entry name" value="NADH-UBIQUINONE OXIDOREDUCTASE CHAIN 4"/>
    <property type="match status" value="1"/>
</dbReference>
<feature type="transmembrane region" description="Helical" evidence="17">
    <location>
        <begin position="98"/>
        <end position="117"/>
    </location>
</feature>
<evidence type="ECO:0000256" key="9">
    <source>
        <dbReference type="ARBA" id="ARBA00022967"/>
    </source>
</evidence>
<evidence type="ECO:0000256" key="16">
    <source>
        <dbReference type="ARBA" id="ARBA00049551"/>
    </source>
</evidence>
<dbReference type="EC" id="7.1.1.2" evidence="4 17"/>
<evidence type="ECO:0000256" key="11">
    <source>
        <dbReference type="ARBA" id="ARBA00022989"/>
    </source>
</evidence>
<dbReference type="Pfam" id="PF00361">
    <property type="entry name" value="Proton_antipo_M"/>
    <property type="match status" value="1"/>
</dbReference>
<gene>
    <name evidence="19" type="primary">nad4</name>
</gene>
<keyword evidence="12 17" id="KW-0520">NAD</keyword>
<comment type="function">
    <text evidence="1">Core subunit of the mitochondrial membrane respiratory chain NADH dehydrogenase (Complex I) that is believed to belong to the minimal assembly required for catalysis. Complex I functions in the transfer of electrons from NADH to the respiratory chain. The immediate electron acceptor for the enzyme is believed to be ubiquinone.</text>
</comment>
<feature type="transmembrane region" description="Helical" evidence="17">
    <location>
        <begin position="168"/>
        <end position="187"/>
    </location>
</feature>
<evidence type="ECO:0000259" key="18">
    <source>
        <dbReference type="Pfam" id="PF00361"/>
    </source>
</evidence>
<dbReference type="PANTHER" id="PTHR43507">
    <property type="entry name" value="NADH-UBIQUINONE OXIDOREDUCTASE CHAIN 4"/>
    <property type="match status" value="1"/>
</dbReference>
<keyword evidence="7 17" id="KW-0679">Respiratory chain</keyword>
<feature type="transmembrane region" description="Helical" evidence="17">
    <location>
        <begin position="129"/>
        <end position="148"/>
    </location>
</feature>
<keyword evidence="8 17" id="KW-0812">Transmembrane</keyword>
<organism evidence="19">
    <name type="scientific">Harpactocrates apennicola</name>
    <dbReference type="NCBI Taxonomy" id="1110479"/>
    <lineage>
        <taxon>Eukaryota</taxon>
        <taxon>Metazoa</taxon>
        <taxon>Ecdysozoa</taxon>
        <taxon>Arthropoda</taxon>
        <taxon>Chelicerata</taxon>
        <taxon>Arachnida</taxon>
        <taxon>Araneae</taxon>
        <taxon>Araneomorphae</taxon>
        <taxon>Haplogynae</taxon>
        <taxon>Dysderoidea</taxon>
        <taxon>Dysderidae</taxon>
        <taxon>Harpactocrates</taxon>
    </lineage>
</organism>
<dbReference type="GO" id="GO:0003954">
    <property type="term" value="F:NADH dehydrogenase activity"/>
    <property type="evidence" value="ECO:0007669"/>
    <property type="project" value="TreeGrafter"/>
</dbReference>
<feature type="transmembrane region" description="Helical" evidence="17">
    <location>
        <begin position="199"/>
        <end position="219"/>
    </location>
</feature>
<evidence type="ECO:0000256" key="2">
    <source>
        <dbReference type="ARBA" id="ARBA00004225"/>
    </source>
</evidence>
<evidence type="ECO:0000256" key="15">
    <source>
        <dbReference type="ARBA" id="ARBA00023136"/>
    </source>
</evidence>
<feature type="transmembrane region" description="Helical" evidence="17">
    <location>
        <begin position="51"/>
        <end position="68"/>
    </location>
</feature>
<dbReference type="GO" id="GO:0015990">
    <property type="term" value="P:electron transport coupled proton transport"/>
    <property type="evidence" value="ECO:0007669"/>
    <property type="project" value="TreeGrafter"/>
</dbReference>
<evidence type="ECO:0000256" key="6">
    <source>
        <dbReference type="ARBA" id="ARBA00022448"/>
    </source>
</evidence>
<comment type="function">
    <text evidence="17">Core subunit of the mitochondrial membrane respiratory chain NADH dehydrogenase (Complex I) which catalyzes electron transfer from NADH through the respiratory chain, using ubiquinone as an electron acceptor. Essential for the catalytic activity and assembly of complex I.</text>
</comment>
<evidence type="ECO:0000256" key="8">
    <source>
        <dbReference type="ARBA" id="ARBA00022692"/>
    </source>
</evidence>
<evidence type="ECO:0000256" key="1">
    <source>
        <dbReference type="ARBA" id="ARBA00003257"/>
    </source>
</evidence>
<evidence type="ECO:0000256" key="7">
    <source>
        <dbReference type="ARBA" id="ARBA00022660"/>
    </source>
</evidence>
<comment type="catalytic activity">
    <reaction evidence="16 17">
        <text>a ubiquinone + NADH + 5 H(+)(in) = a ubiquinol + NAD(+) + 4 H(+)(out)</text>
        <dbReference type="Rhea" id="RHEA:29091"/>
        <dbReference type="Rhea" id="RHEA-COMP:9565"/>
        <dbReference type="Rhea" id="RHEA-COMP:9566"/>
        <dbReference type="ChEBI" id="CHEBI:15378"/>
        <dbReference type="ChEBI" id="CHEBI:16389"/>
        <dbReference type="ChEBI" id="CHEBI:17976"/>
        <dbReference type="ChEBI" id="CHEBI:57540"/>
        <dbReference type="ChEBI" id="CHEBI:57945"/>
        <dbReference type="EC" id="7.1.1.2"/>
    </reaction>
</comment>
<keyword evidence="15 17" id="KW-0472">Membrane</keyword>
<dbReference type="AlphaFoldDB" id="A0A516IMC5"/>
<feature type="transmembrane region" description="Helical" evidence="17">
    <location>
        <begin position="326"/>
        <end position="344"/>
    </location>
</feature>
<geneLocation type="mitochondrion" evidence="19"/>
<keyword evidence="11 17" id="KW-1133">Transmembrane helix</keyword>
<comment type="similarity">
    <text evidence="3 17">Belongs to the complex I subunit 4 family.</text>
</comment>
<evidence type="ECO:0000256" key="4">
    <source>
        <dbReference type="ARBA" id="ARBA00012944"/>
    </source>
</evidence>
<sequence>MMMMLSLMSMMFQSKLKILTMSTTITMIWWLAIHNTNPTMYNSWLSVDSTSFSLILLTLMILNLILIASFNAKTISLLTMSISIILYMIFSLNNIMLFYISFELVLIPTFLLVTMYGKQPERLQASLYLLLYTISASLPLLLSIIITLDKTTNFYLIFSMNMQFKVGLLFILAFLVKMPIFLFHLWLPKAHVEAPMEGSMILAAILLKLGGYGLIRFLPCLTKSYLLLSPWLISVSLIGAMSTSITCVRQKDLKALIAYSSVSHMALVICSIFSMSKNGTNAAMLMMISHGLTSSALFFLVTIMYQIHHTRNIMSFKGLINIMPNITMWWFIFTAMNIAAPPSLNFFSEIMIITTTFMWNMSTAIPFLLTIMLTATFSYTLYATMTHASPNPLTLQTSTNHKIFLSLTSHLIPLFVLSMKMEIMM</sequence>
<feature type="transmembrane region" description="Helical" evidence="17">
    <location>
        <begin position="364"/>
        <end position="382"/>
    </location>
</feature>
<keyword evidence="13 17" id="KW-0830">Ubiquinone</keyword>
<dbReference type="InterPro" id="IPR001750">
    <property type="entry name" value="ND/Mrp_TM"/>
</dbReference>
<evidence type="ECO:0000313" key="19">
    <source>
        <dbReference type="EMBL" id="QDP17925.1"/>
    </source>
</evidence>
<dbReference type="EMBL" id="MN052924">
    <property type="protein sequence ID" value="QDP17925.1"/>
    <property type="molecule type" value="Genomic_DNA"/>
</dbReference>
<keyword evidence="6 17" id="KW-0813">Transport</keyword>
<name>A0A516IMC5_9ARAC</name>
<protein>
    <recommendedName>
        <fullName evidence="5 17">NADH-ubiquinone oxidoreductase chain 4</fullName>
        <ecNumber evidence="4 17">7.1.1.2</ecNumber>
    </recommendedName>
</protein>
<accession>A0A516IMC5</accession>
<dbReference type="PRINTS" id="PR01437">
    <property type="entry name" value="NUOXDRDTASE4"/>
</dbReference>
<keyword evidence="10 17" id="KW-0249">Electron transport</keyword>
<dbReference type="InterPro" id="IPR003918">
    <property type="entry name" value="NADH_UbQ_OxRdtase"/>
</dbReference>
<evidence type="ECO:0000256" key="17">
    <source>
        <dbReference type="RuleBase" id="RU003297"/>
    </source>
</evidence>
<feature type="transmembrane region" description="Helical" evidence="17">
    <location>
        <begin position="225"/>
        <end position="248"/>
    </location>
</feature>
<dbReference type="GO" id="GO:0048039">
    <property type="term" value="F:ubiquinone binding"/>
    <property type="evidence" value="ECO:0007669"/>
    <property type="project" value="TreeGrafter"/>
</dbReference>